<evidence type="ECO:0000313" key="2">
    <source>
        <dbReference type="Proteomes" id="UP001187192"/>
    </source>
</evidence>
<evidence type="ECO:0000313" key="1">
    <source>
        <dbReference type="EMBL" id="GMN30653.1"/>
    </source>
</evidence>
<sequence>MLMPKISDTTPDVIAWSDRSYIVTLWRFTCKREALRNDGVGCLPWALRCLNVPCRLGHLGDPIGLNTECFRRGDMFQVRRHRMSNRLMPRSPRARAFGRPDRIEHRVLPAGRHVSASSGYRQRDRRSDMRHVRCQAADCVSCTRTLRDDVTQTIKGPTEQAALPSRLGCLVWINGVGPGHSMSEILGG</sequence>
<reference evidence="1" key="1">
    <citation type="submission" date="2023-07" db="EMBL/GenBank/DDBJ databases">
        <title>draft genome sequence of fig (Ficus carica).</title>
        <authorList>
            <person name="Takahashi T."/>
            <person name="Nishimura K."/>
        </authorList>
    </citation>
    <scope>NUCLEOTIDE SEQUENCE</scope>
</reference>
<comment type="caution">
    <text evidence="1">The sequence shown here is derived from an EMBL/GenBank/DDBJ whole genome shotgun (WGS) entry which is preliminary data.</text>
</comment>
<keyword evidence="2" id="KW-1185">Reference proteome</keyword>
<dbReference type="EMBL" id="BTGU01000003">
    <property type="protein sequence ID" value="GMN30653.1"/>
    <property type="molecule type" value="Genomic_DNA"/>
</dbReference>
<gene>
    <name evidence="1" type="ORF">TIFTF001_002901</name>
</gene>
<name>A0AA88CQF2_FICCA</name>
<organism evidence="1 2">
    <name type="scientific">Ficus carica</name>
    <name type="common">Common fig</name>
    <dbReference type="NCBI Taxonomy" id="3494"/>
    <lineage>
        <taxon>Eukaryota</taxon>
        <taxon>Viridiplantae</taxon>
        <taxon>Streptophyta</taxon>
        <taxon>Embryophyta</taxon>
        <taxon>Tracheophyta</taxon>
        <taxon>Spermatophyta</taxon>
        <taxon>Magnoliopsida</taxon>
        <taxon>eudicotyledons</taxon>
        <taxon>Gunneridae</taxon>
        <taxon>Pentapetalae</taxon>
        <taxon>rosids</taxon>
        <taxon>fabids</taxon>
        <taxon>Rosales</taxon>
        <taxon>Moraceae</taxon>
        <taxon>Ficeae</taxon>
        <taxon>Ficus</taxon>
    </lineage>
</organism>
<proteinExistence type="predicted"/>
<protein>
    <submittedName>
        <fullName evidence="1">Uncharacterized protein</fullName>
    </submittedName>
</protein>
<accession>A0AA88CQF2</accession>
<dbReference type="Proteomes" id="UP001187192">
    <property type="component" value="Unassembled WGS sequence"/>
</dbReference>
<dbReference type="AlphaFoldDB" id="A0AA88CQF2"/>